<proteinExistence type="inferred from homology"/>
<dbReference type="AlphaFoldDB" id="A0A2B7XZD6"/>
<dbReference type="InterPro" id="IPR006913">
    <property type="entry name" value="CENP-V/GFA"/>
</dbReference>
<keyword evidence="7" id="KW-1185">Reference proteome</keyword>
<dbReference type="SUPFAM" id="SSF51316">
    <property type="entry name" value="Mss4-like"/>
    <property type="match status" value="2"/>
</dbReference>
<keyword evidence="4" id="KW-0456">Lyase</keyword>
<dbReference type="Proteomes" id="UP000224634">
    <property type="component" value="Unassembled WGS sequence"/>
</dbReference>
<accession>A0A2B7XZD6</accession>
<evidence type="ECO:0000256" key="1">
    <source>
        <dbReference type="ARBA" id="ARBA00005495"/>
    </source>
</evidence>
<evidence type="ECO:0000256" key="3">
    <source>
        <dbReference type="ARBA" id="ARBA00022833"/>
    </source>
</evidence>
<dbReference type="Pfam" id="PF04828">
    <property type="entry name" value="GFA"/>
    <property type="match status" value="1"/>
</dbReference>
<keyword evidence="2" id="KW-0479">Metal-binding</keyword>
<dbReference type="PANTHER" id="PTHR33337:SF30">
    <property type="entry name" value="DUF636 DOMAIN PROTEIN (AFU_ORTHOLOGUE AFUA_1G03180)"/>
    <property type="match status" value="1"/>
</dbReference>
<dbReference type="Gene3D" id="3.90.1590.10">
    <property type="entry name" value="glutathione-dependent formaldehyde- activating enzyme (gfa)"/>
    <property type="match status" value="1"/>
</dbReference>
<sequence>MALGSCFCKKIQIEYTNEPVTSALCHCIDCRKLTGTLYTYSFVFKRSDLTITGSPKEVAKTSDSGNHIKNYFCPDCGVYCVINSESIVLANNYRGTPLYGHRIKPSGVPDEITIVRAGIFDDIEVLNQHKPTIEIYIGGRVGWLCPLDGVNQFIGMPLVKSND</sequence>
<dbReference type="InterPro" id="IPR011057">
    <property type="entry name" value="Mss4-like_sf"/>
</dbReference>
<comment type="caution">
    <text evidence="6">The sequence shown here is derived from an EMBL/GenBank/DDBJ whole genome shotgun (WGS) entry which is preliminary data.</text>
</comment>
<dbReference type="GO" id="GO:0046872">
    <property type="term" value="F:metal ion binding"/>
    <property type="evidence" value="ECO:0007669"/>
    <property type="project" value="UniProtKB-KW"/>
</dbReference>
<dbReference type="PROSITE" id="PS51891">
    <property type="entry name" value="CENP_V_GFA"/>
    <property type="match status" value="1"/>
</dbReference>
<evidence type="ECO:0000256" key="2">
    <source>
        <dbReference type="ARBA" id="ARBA00022723"/>
    </source>
</evidence>
<protein>
    <recommendedName>
        <fullName evidence="5">CENP-V/GFA domain-containing protein</fullName>
    </recommendedName>
</protein>
<dbReference type="OrthoDB" id="406544at2759"/>
<gene>
    <name evidence="6" type="ORF">AJ80_05970</name>
</gene>
<evidence type="ECO:0000256" key="4">
    <source>
        <dbReference type="ARBA" id="ARBA00023239"/>
    </source>
</evidence>
<feature type="domain" description="CENP-V/GFA" evidence="5">
    <location>
        <begin position="2"/>
        <end position="144"/>
    </location>
</feature>
<organism evidence="6 7">
    <name type="scientific">Polytolypa hystricis (strain UAMH7299)</name>
    <dbReference type="NCBI Taxonomy" id="1447883"/>
    <lineage>
        <taxon>Eukaryota</taxon>
        <taxon>Fungi</taxon>
        <taxon>Dikarya</taxon>
        <taxon>Ascomycota</taxon>
        <taxon>Pezizomycotina</taxon>
        <taxon>Eurotiomycetes</taxon>
        <taxon>Eurotiomycetidae</taxon>
        <taxon>Onygenales</taxon>
        <taxon>Onygenales incertae sedis</taxon>
        <taxon>Polytolypa</taxon>
    </lineage>
</organism>
<keyword evidence="3" id="KW-0862">Zinc</keyword>
<dbReference type="STRING" id="1447883.A0A2B7XZD6"/>
<dbReference type="EMBL" id="PDNA01000094">
    <property type="protein sequence ID" value="PGH14380.1"/>
    <property type="molecule type" value="Genomic_DNA"/>
</dbReference>
<reference evidence="6 7" key="1">
    <citation type="submission" date="2017-10" db="EMBL/GenBank/DDBJ databases">
        <title>Comparative genomics in systemic dimorphic fungi from Ajellomycetaceae.</title>
        <authorList>
            <person name="Munoz J.F."/>
            <person name="Mcewen J.G."/>
            <person name="Clay O.K."/>
            <person name="Cuomo C.A."/>
        </authorList>
    </citation>
    <scope>NUCLEOTIDE SEQUENCE [LARGE SCALE GENOMIC DNA]</scope>
    <source>
        <strain evidence="6 7">UAMH7299</strain>
    </source>
</reference>
<dbReference type="PANTHER" id="PTHR33337">
    <property type="entry name" value="GFA DOMAIN-CONTAINING PROTEIN"/>
    <property type="match status" value="1"/>
</dbReference>
<comment type="similarity">
    <text evidence="1">Belongs to the Gfa family.</text>
</comment>
<evidence type="ECO:0000313" key="7">
    <source>
        <dbReference type="Proteomes" id="UP000224634"/>
    </source>
</evidence>
<dbReference type="GO" id="GO:0016846">
    <property type="term" value="F:carbon-sulfur lyase activity"/>
    <property type="evidence" value="ECO:0007669"/>
    <property type="project" value="InterPro"/>
</dbReference>
<evidence type="ECO:0000313" key="6">
    <source>
        <dbReference type="EMBL" id="PGH14380.1"/>
    </source>
</evidence>
<name>A0A2B7XZD6_POLH7</name>
<evidence type="ECO:0000259" key="5">
    <source>
        <dbReference type="PROSITE" id="PS51891"/>
    </source>
</evidence>